<evidence type="ECO:0000313" key="1">
    <source>
        <dbReference type="EMBL" id="KAI0039284.1"/>
    </source>
</evidence>
<comment type="caution">
    <text evidence="1">The sequence shown here is derived from an EMBL/GenBank/DDBJ whole genome shotgun (WGS) entry which is preliminary data.</text>
</comment>
<evidence type="ECO:0000313" key="2">
    <source>
        <dbReference type="Proteomes" id="UP000814033"/>
    </source>
</evidence>
<sequence length="238" mass="26298">MAPDTLKTSAKVSSSKNGDNSSVKTASTTFTYQDAVAAASRSAARGATYVLRAMDCEVLACWDSGRGSVCVSSPNTKWIPEVPTHREHRTFSYFADGMLGPFELMKWPQVYDAMYPHSCAAPLNPALPLPVCDDRDMPVHFKDTAVPWMQWSPKLLEEWSRTSSATIGCLAQDVKVRLQQAHSEVDEMVAKIAAELPKQSKRPVDGDKLDPALQFAERLLSKAKSHDVHKIPFCVEKE</sequence>
<protein>
    <submittedName>
        <fullName evidence="1">Uncharacterized protein</fullName>
    </submittedName>
</protein>
<keyword evidence="2" id="KW-1185">Reference proteome</keyword>
<dbReference type="EMBL" id="MU276326">
    <property type="protein sequence ID" value="KAI0039284.1"/>
    <property type="molecule type" value="Genomic_DNA"/>
</dbReference>
<reference evidence="1" key="2">
    <citation type="journal article" date="2022" name="New Phytol.">
        <title>Evolutionary transition to the ectomycorrhizal habit in the genomes of a hyperdiverse lineage of mushroom-forming fungi.</title>
        <authorList>
            <person name="Looney B."/>
            <person name="Miyauchi S."/>
            <person name="Morin E."/>
            <person name="Drula E."/>
            <person name="Courty P.E."/>
            <person name="Kohler A."/>
            <person name="Kuo A."/>
            <person name="LaButti K."/>
            <person name="Pangilinan J."/>
            <person name="Lipzen A."/>
            <person name="Riley R."/>
            <person name="Andreopoulos W."/>
            <person name="He G."/>
            <person name="Johnson J."/>
            <person name="Nolan M."/>
            <person name="Tritt A."/>
            <person name="Barry K.W."/>
            <person name="Grigoriev I.V."/>
            <person name="Nagy L.G."/>
            <person name="Hibbett D."/>
            <person name="Henrissat B."/>
            <person name="Matheny P.B."/>
            <person name="Labbe J."/>
            <person name="Martin F.M."/>
        </authorList>
    </citation>
    <scope>NUCLEOTIDE SEQUENCE</scope>
    <source>
        <strain evidence="1">FP105234-sp</strain>
    </source>
</reference>
<dbReference type="Proteomes" id="UP000814033">
    <property type="component" value="Unassembled WGS sequence"/>
</dbReference>
<reference evidence="1" key="1">
    <citation type="submission" date="2021-02" db="EMBL/GenBank/DDBJ databases">
        <authorList>
            <consortium name="DOE Joint Genome Institute"/>
            <person name="Ahrendt S."/>
            <person name="Looney B.P."/>
            <person name="Miyauchi S."/>
            <person name="Morin E."/>
            <person name="Drula E."/>
            <person name="Courty P.E."/>
            <person name="Chicoki N."/>
            <person name="Fauchery L."/>
            <person name="Kohler A."/>
            <person name="Kuo A."/>
            <person name="Labutti K."/>
            <person name="Pangilinan J."/>
            <person name="Lipzen A."/>
            <person name="Riley R."/>
            <person name="Andreopoulos W."/>
            <person name="He G."/>
            <person name="Johnson J."/>
            <person name="Barry K.W."/>
            <person name="Grigoriev I.V."/>
            <person name="Nagy L."/>
            <person name="Hibbett D."/>
            <person name="Henrissat B."/>
            <person name="Matheny P.B."/>
            <person name="Labbe J."/>
            <person name="Martin F."/>
        </authorList>
    </citation>
    <scope>NUCLEOTIDE SEQUENCE</scope>
    <source>
        <strain evidence="1">FP105234-sp</strain>
    </source>
</reference>
<gene>
    <name evidence="1" type="ORF">FA95DRAFT_1612688</name>
</gene>
<proteinExistence type="predicted"/>
<organism evidence="1 2">
    <name type="scientific">Auriscalpium vulgare</name>
    <dbReference type="NCBI Taxonomy" id="40419"/>
    <lineage>
        <taxon>Eukaryota</taxon>
        <taxon>Fungi</taxon>
        <taxon>Dikarya</taxon>
        <taxon>Basidiomycota</taxon>
        <taxon>Agaricomycotina</taxon>
        <taxon>Agaricomycetes</taxon>
        <taxon>Russulales</taxon>
        <taxon>Auriscalpiaceae</taxon>
        <taxon>Auriscalpium</taxon>
    </lineage>
</organism>
<accession>A0ACB8R5G8</accession>
<name>A0ACB8R5G8_9AGAM</name>